<evidence type="ECO:0000313" key="2">
    <source>
        <dbReference type="EMBL" id="SFM42866.1"/>
    </source>
</evidence>
<dbReference type="InterPro" id="IPR017734">
    <property type="entry name" value="T6SS_SciN"/>
</dbReference>
<dbReference type="NCBIfam" id="TIGR03352">
    <property type="entry name" value="VI_chp_3"/>
    <property type="match status" value="1"/>
</dbReference>
<proteinExistence type="predicted"/>
<dbReference type="InterPro" id="IPR038706">
    <property type="entry name" value="Type_VI_SciN-like_sf"/>
</dbReference>
<keyword evidence="3" id="KW-1185">Reference proteome</keyword>
<dbReference type="Gene3D" id="2.60.40.4150">
    <property type="entry name" value="Type VI secretion system, lipoprotein SciN"/>
    <property type="match status" value="1"/>
</dbReference>
<dbReference type="Pfam" id="PF12790">
    <property type="entry name" value="T6SS-SciN"/>
    <property type="match status" value="1"/>
</dbReference>
<feature type="signal peptide" evidence="1">
    <location>
        <begin position="1"/>
        <end position="23"/>
    </location>
</feature>
<dbReference type="RefSeq" id="WP_093389497.1">
    <property type="nucleotide sequence ID" value="NZ_FOTW01000020.1"/>
</dbReference>
<dbReference type="OrthoDB" id="8752321at2"/>
<evidence type="ECO:0000256" key="1">
    <source>
        <dbReference type="SAM" id="SignalP"/>
    </source>
</evidence>
<accession>A0A1I4QT35</accession>
<reference evidence="2 3" key="1">
    <citation type="submission" date="2016-10" db="EMBL/GenBank/DDBJ databases">
        <authorList>
            <person name="de Groot N.N."/>
        </authorList>
    </citation>
    <scope>NUCLEOTIDE SEQUENCE [LARGE SCALE GENOMIC DNA]</scope>
    <source>
        <strain evidence="2 3">ATCC 43154</strain>
    </source>
</reference>
<gene>
    <name evidence="2" type="ORF">SAMN02982985_04027</name>
</gene>
<dbReference type="EMBL" id="FOTW01000020">
    <property type="protein sequence ID" value="SFM42866.1"/>
    <property type="molecule type" value="Genomic_DNA"/>
</dbReference>
<keyword evidence="1" id="KW-0732">Signal</keyword>
<evidence type="ECO:0000313" key="3">
    <source>
        <dbReference type="Proteomes" id="UP000199470"/>
    </source>
</evidence>
<sequence>MKRALPPLIVAAGLSALAGCAAAGGTLASAALEMVGIRRPPELPEAQKPPRKVAIRLHAGANLNADADGRPLALVARIYKLRQGAAFERVAYQGFLNAHTERELLGNDLLEVKEVLLIPGQRYEVVEQVTREAQVIGLVALFRAPAEQRWRLAFAASEAEQSGITVGMHACALSMGAGAPALAGAAGKPLAAVRCR</sequence>
<dbReference type="PROSITE" id="PS51257">
    <property type="entry name" value="PROKAR_LIPOPROTEIN"/>
    <property type="match status" value="1"/>
</dbReference>
<dbReference type="PANTHER" id="PTHR37625">
    <property type="entry name" value="OUTER MEMBRANE LIPOPROTEIN-RELATED"/>
    <property type="match status" value="1"/>
</dbReference>
<dbReference type="PANTHER" id="PTHR37625:SF4">
    <property type="entry name" value="OUTER MEMBRANE LIPOPROTEIN"/>
    <property type="match status" value="1"/>
</dbReference>
<organism evidence="2 3">
    <name type="scientific">Rugamonas rubra</name>
    <dbReference type="NCBI Taxonomy" id="758825"/>
    <lineage>
        <taxon>Bacteria</taxon>
        <taxon>Pseudomonadati</taxon>
        <taxon>Pseudomonadota</taxon>
        <taxon>Betaproteobacteria</taxon>
        <taxon>Burkholderiales</taxon>
        <taxon>Oxalobacteraceae</taxon>
        <taxon>Telluria group</taxon>
        <taxon>Rugamonas</taxon>
    </lineage>
</organism>
<dbReference type="STRING" id="758825.SAMN02982985_04027"/>
<name>A0A1I4QT35_9BURK</name>
<dbReference type="Proteomes" id="UP000199470">
    <property type="component" value="Unassembled WGS sequence"/>
</dbReference>
<dbReference type="AlphaFoldDB" id="A0A1I4QT35"/>
<feature type="chain" id="PRO_5011647540" evidence="1">
    <location>
        <begin position="24"/>
        <end position="196"/>
    </location>
</feature>
<protein>
    <submittedName>
        <fullName evidence="2">Type VI secretion system protein VasD</fullName>
    </submittedName>
</protein>